<dbReference type="OrthoDB" id="251586at2759"/>
<keyword evidence="3" id="KW-1185">Reference proteome</keyword>
<feature type="region of interest" description="Disordered" evidence="1">
    <location>
        <begin position="178"/>
        <end position="200"/>
    </location>
</feature>
<dbReference type="VEuPathDB" id="TriTrypDB:BSAL_14610"/>
<organism evidence="2 3">
    <name type="scientific">Bodo saltans</name>
    <name type="common">Flagellated protozoan</name>
    <dbReference type="NCBI Taxonomy" id="75058"/>
    <lineage>
        <taxon>Eukaryota</taxon>
        <taxon>Discoba</taxon>
        <taxon>Euglenozoa</taxon>
        <taxon>Kinetoplastea</taxon>
        <taxon>Metakinetoplastina</taxon>
        <taxon>Eubodonida</taxon>
        <taxon>Bodonidae</taxon>
        <taxon>Bodo</taxon>
    </lineage>
</organism>
<gene>
    <name evidence="2" type="ORF">BSAL_14610</name>
</gene>
<name>A0A0S4KIJ2_BODSA</name>
<feature type="compositionally biased region" description="Polar residues" evidence="1">
    <location>
        <begin position="180"/>
        <end position="200"/>
    </location>
</feature>
<accession>A0A0S4KIJ2</accession>
<reference evidence="3" key="1">
    <citation type="submission" date="2015-09" db="EMBL/GenBank/DDBJ databases">
        <authorList>
            <consortium name="Pathogen Informatics"/>
        </authorList>
    </citation>
    <scope>NUCLEOTIDE SEQUENCE [LARGE SCALE GENOMIC DNA]</scope>
    <source>
        <strain evidence="3">Lake Konstanz</strain>
    </source>
</reference>
<dbReference type="Proteomes" id="UP000051952">
    <property type="component" value="Unassembled WGS sequence"/>
</dbReference>
<protein>
    <submittedName>
        <fullName evidence="2">Uncharacterized protein</fullName>
    </submittedName>
</protein>
<dbReference type="AlphaFoldDB" id="A0A0S4KIJ2"/>
<evidence type="ECO:0000313" key="3">
    <source>
        <dbReference type="Proteomes" id="UP000051952"/>
    </source>
</evidence>
<proteinExistence type="predicted"/>
<sequence length="711" mass="77991">MSLFLRCCSARTSVMCAPSQQQYRHFVKPSTAFDTLESDPLYYKLLSRCRPAVLSAQQEVLDNLDKRHVDGGGGGSRTDDTTRTTTCILTDQNWSDKMKPSQLWRSAFEAAVARPISDALSSSSSSSSSVLVCQLCQTPLVMAEEGVAASLHPQTNRHVVCSGLLDRMLVANHELEQHYGSHQQLPSSRGNGRRQQQALESQPLRLWRAELPLSTSSSSVTARTPQHHMHHPVALHDPAKYTPTCAAAMRHMTPMQRMLCLPLEWGERLMTSRRRQVREEHSTQLKRCSDDDGVVLGSLPIRLEPLRLSWFGAVMAFVNVHSIVRMTPNTTAAYDCFSKVNSDPRWPGFAAQYASTIGTQLDMNILKRRIDLFARIGLFPVTFAQLSSSADTDDVTSDSVRGLLFERLECIGDHNFGSESSGRLSRIFSNEDMTHTMNSVSFDELRCASEGGHNMGVLAEQLNLIGLIVRSRGGVTSTKLKYRSDLLECLLAELRLAAWATTPIDHGSGSGCRYKSISASGSSESALRRIDATLEDTLQLVMDMFVLTLVTHGHASRVQMLFRLDRLFDDGIHRLSLRKSSLPSGARGRSGQGLGVGGSAMLPGGDAEQLLSTGIPIQVAQSPDFHEVSKKRYSFASGGGTRVSRLVMLPPWLPLAGTAAQHSRVTPFEGRFVKADWHGSVAAATCCLSAPDDPISEPLETARSLRLAEAK</sequence>
<dbReference type="PANTHER" id="PTHR39671">
    <property type="entry name" value="COMPLEX PROTEIN NUCLEASE, PUTATIVE KREPB1-RELATED-RELATED"/>
    <property type="match status" value="1"/>
</dbReference>
<dbReference type="PANTHER" id="PTHR39671:SF2">
    <property type="entry name" value="COMPLEX PROTEIN NUCLEASE, PUTATIVE KREPB1-RELATED"/>
    <property type="match status" value="1"/>
</dbReference>
<evidence type="ECO:0000256" key="1">
    <source>
        <dbReference type="SAM" id="MobiDB-lite"/>
    </source>
</evidence>
<evidence type="ECO:0000313" key="2">
    <source>
        <dbReference type="EMBL" id="CUI14783.1"/>
    </source>
</evidence>
<dbReference type="EMBL" id="CYKH01001629">
    <property type="protein sequence ID" value="CUI14783.1"/>
    <property type="molecule type" value="Genomic_DNA"/>
</dbReference>